<name>A0A6A6DDE2_9PEZI</name>
<keyword evidence="2" id="KW-1185">Reference proteome</keyword>
<gene>
    <name evidence="1" type="ORF">K469DRAFT_696650</name>
</gene>
<sequence>MAQAPALEHFDEAVARSTNLTAFVHEPGFLFDSRWGSRWRPLCLGLDGVILYTTENEDEDVEALQLSYILRALGWANYFNRKLRSISFYVSGRAFWGAERLRCLWAGEGHHRMRDLQRIYGDVAEVDRQARFDEDRESHF</sequence>
<proteinExistence type="predicted"/>
<evidence type="ECO:0000313" key="2">
    <source>
        <dbReference type="Proteomes" id="UP000800200"/>
    </source>
</evidence>
<dbReference type="Proteomes" id="UP000800200">
    <property type="component" value="Unassembled WGS sequence"/>
</dbReference>
<organism evidence="1 2">
    <name type="scientific">Zopfia rhizophila CBS 207.26</name>
    <dbReference type="NCBI Taxonomy" id="1314779"/>
    <lineage>
        <taxon>Eukaryota</taxon>
        <taxon>Fungi</taxon>
        <taxon>Dikarya</taxon>
        <taxon>Ascomycota</taxon>
        <taxon>Pezizomycotina</taxon>
        <taxon>Dothideomycetes</taxon>
        <taxon>Dothideomycetes incertae sedis</taxon>
        <taxon>Zopfiaceae</taxon>
        <taxon>Zopfia</taxon>
    </lineage>
</organism>
<protein>
    <submittedName>
        <fullName evidence="1">Uncharacterized protein</fullName>
    </submittedName>
</protein>
<dbReference type="OrthoDB" id="3739674at2759"/>
<dbReference type="AlphaFoldDB" id="A0A6A6DDE2"/>
<reference evidence="1" key="1">
    <citation type="journal article" date="2020" name="Stud. Mycol.">
        <title>101 Dothideomycetes genomes: a test case for predicting lifestyles and emergence of pathogens.</title>
        <authorList>
            <person name="Haridas S."/>
            <person name="Albert R."/>
            <person name="Binder M."/>
            <person name="Bloem J."/>
            <person name="Labutti K."/>
            <person name="Salamov A."/>
            <person name="Andreopoulos B."/>
            <person name="Baker S."/>
            <person name="Barry K."/>
            <person name="Bills G."/>
            <person name="Bluhm B."/>
            <person name="Cannon C."/>
            <person name="Castanera R."/>
            <person name="Culley D."/>
            <person name="Daum C."/>
            <person name="Ezra D."/>
            <person name="Gonzalez J."/>
            <person name="Henrissat B."/>
            <person name="Kuo A."/>
            <person name="Liang C."/>
            <person name="Lipzen A."/>
            <person name="Lutzoni F."/>
            <person name="Magnuson J."/>
            <person name="Mondo S."/>
            <person name="Nolan M."/>
            <person name="Ohm R."/>
            <person name="Pangilinan J."/>
            <person name="Park H.-J."/>
            <person name="Ramirez L."/>
            <person name="Alfaro M."/>
            <person name="Sun H."/>
            <person name="Tritt A."/>
            <person name="Yoshinaga Y."/>
            <person name="Zwiers L.-H."/>
            <person name="Turgeon B."/>
            <person name="Goodwin S."/>
            <person name="Spatafora J."/>
            <person name="Crous P."/>
            <person name="Grigoriev I."/>
        </authorList>
    </citation>
    <scope>NUCLEOTIDE SEQUENCE</scope>
    <source>
        <strain evidence="1">CBS 207.26</strain>
    </source>
</reference>
<accession>A0A6A6DDE2</accession>
<evidence type="ECO:0000313" key="1">
    <source>
        <dbReference type="EMBL" id="KAF2177481.1"/>
    </source>
</evidence>
<dbReference type="EMBL" id="ML994688">
    <property type="protein sequence ID" value="KAF2177481.1"/>
    <property type="molecule type" value="Genomic_DNA"/>
</dbReference>